<evidence type="ECO:0000313" key="2">
    <source>
        <dbReference type="EMBL" id="KAL1866793.1"/>
    </source>
</evidence>
<feature type="compositionally biased region" description="Basic and acidic residues" evidence="1">
    <location>
        <begin position="379"/>
        <end position="392"/>
    </location>
</feature>
<sequence length="542" mass="60793">MECSKSPAEQVIAAFRERDIPFRKEIIESAFANESDGPANSAWVSNHLCPDTLLSKEEINLYAKIESSGALQGLLQTADLSATRPLLEDDMRNAIGSLKESTASIKKRTEVLTAQCEFAKKKIRDNNEYYKNRGKAFADVQRRHQLERQHVSATVRFPQGVLPKEIVTNITQADDLAQSLEAQMRTGTESTVMESRKLFSLVTAKLKDDDRAMQKLEALLSRLGSDDEDRAAGERATALTSRLSGYVSEEIQCRLDRLYMEAINSTAEAPALNGAGVEDEVVFALQEELASLYPEITVLSDISAKQQFSDPIQRELENHHGNMYSASEKKLSHILDILSEMTLSTQDIRERLQDRQSYRECLEGLIGVYKTELDIKSTEPTSRRESLLKDTLRSSLGSPRSRDSERRKSTLPIPESPSLESVLRRLGTSVDTVLRPSEEGGGLDSLYEKKISMVERLHNLVVAADTPLWVHLSQADQSGQLLSSALHAESTSSPSLSDALQEKDLAELESQLVHVQKSIERINPEDLHQRNKHRDRFMERWS</sequence>
<evidence type="ECO:0008006" key="4">
    <source>
        <dbReference type="Google" id="ProtNLM"/>
    </source>
</evidence>
<name>A0ABR3WSZ2_9EURO</name>
<proteinExistence type="predicted"/>
<comment type="caution">
    <text evidence="2">The sequence shown here is derived from an EMBL/GenBank/DDBJ whole genome shotgun (WGS) entry which is preliminary data.</text>
</comment>
<reference evidence="2 3" key="1">
    <citation type="journal article" date="2024" name="IMA Fungus">
        <title>IMA Genome - F19 : A genome assembly and annotation guide to empower mycologists, including annotated draft genome sequences of Ceratocystis pirilliformis, Diaporthe australafricana, Fusarium ophioides, Paecilomyces lecythidis, and Sporothrix stenoceras.</title>
        <authorList>
            <person name="Aylward J."/>
            <person name="Wilson A.M."/>
            <person name="Visagie C.M."/>
            <person name="Spraker J."/>
            <person name="Barnes I."/>
            <person name="Buitendag C."/>
            <person name="Ceriani C."/>
            <person name="Del Mar Angel L."/>
            <person name="du Plessis D."/>
            <person name="Fuchs T."/>
            <person name="Gasser K."/>
            <person name="Kramer D."/>
            <person name="Li W."/>
            <person name="Munsamy K."/>
            <person name="Piso A."/>
            <person name="Price J.L."/>
            <person name="Sonnekus B."/>
            <person name="Thomas C."/>
            <person name="van der Nest A."/>
            <person name="van Dijk A."/>
            <person name="van Heerden A."/>
            <person name="van Vuuren N."/>
            <person name="Yilmaz N."/>
            <person name="Duong T.A."/>
            <person name="van der Merwe N.A."/>
            <person name="Wingfield M.J."/>
            <person name="Wingfield B.D."/>
        </authorList>
    </citation>
    <scope>NUCLEOTIDE SEQUENCE [LARGE SCALE GENOMIC DNA]</scope>
    <source>
        <strain evidence="2 3">CMW 18167</strain>
    </source>
</reference>
<dbReference type="Proteomes" id="UP001583193">
    <property type="component" value="Unassembled WGS sequence"/>
</dbReference>
<evidence type="ECO:0000313" key="3">
    <source>
        <dbReference type="Proteomes" id="UP001583193"/>
    </source>
</evidence>
<accession>A0ABR3WSZ2</accession>
<evidence type="ECO:0000256" key="1">
    <source>
        <dbReference type="SAM" id="MobiDB-lite"/>
    </source>
</evidence>
<keyword evidence="3" id="KW-1185">Reference proteome</keyword>
<gene>
    <name evidence="2" type="ORF">Plec18167_008927</name>
</gene>
<dbReference type="EMBL" id="JAVDPF010000048">
    <property type="protein sequence ID" value="KAL1866793.1"/>
    <property type="molecule type" value="Genomic_DNA"/>
</dbReference>
<feature type="region of interest" description="Disordered" evidence="1">
    <location>
        <begin position="379"/>
        <end position="418"/>
    </location>
</feature>
<protein>
    <recommendedName>
        <fullName evidence="4">Autophagy-related protein 11</fullName>
    </recommendedName>
</protein>
<organism evidence="2 3">
    <name type="scientific">Paecilomyces lecythidis</name>
    <dbReference type="NCBI Taxonomy" id="3004212"/>
    <lineage>
        <taxon>Eukaryota</taxon>
        <taxon>Fungi</taxon>
        <taxon>Dikarya</taxon>
        <taxon>Ascomycota</taxon>
        <taxon>Pezizomycotina</taxon>
        <taxon>Eurotiomycetes</taxon>
        <taxon>Eurotiomycetidae</taxon>
        <taxon>Eurotiales</taxon>
        <taxon>Thermoascaceae</taxon>
        <taxon>Paecilomyces</taxon>
    </lineage>
</organism>